<evidence type="ECO:0000313" key="2">
    <source>
        <dbReference type="Proteomes" id="UP000237105"/>
    </source>
</evidence>
<name>A0A2P5DMP0_PARAD</name>
<sequence>MKFGALVNRSGLLRNRITPSSVKAVPDLERSEVTMIRSPRYGVLILIDLRALGTDFCWFFGVKWSFGSRVWFESHLLDSVSLHFVLPVSVALQTTSSRHAMVVYKHHFKFTNICLLFFFFFWGKKLFTTC</sequence>
<accession>A0A2P5DMP0</accession>
<organism evidence="1 2">
    <name type="scientific">Parasponia andersonii</name>
    <name type="common">Sponia andersonii</name>
    <dbReference type="NCBI Taxonomy" id="3476"/>
    <lineage>
        <taxon>Eukaryota</taxon>
        <taxon>Viridiplantae</taxon>
        <taxon>Streptophyta</taxon>
        <taxon>Embryophyta</taxon>
        <taxon>Tracheophyta</taxon>
        <taxon>Spermatophyta</taxon>
        <taxon>Magnoliopsida</taxon>
        <taxon>eudicotyledons</taxon>
        <taxon>Gunneridae</taxon>
        <taxon>Pentapetalae</taxon>
        <taxon>rosids</taxon>
        <taxon>fabids</taxon>
        <taxon>Rosales</taxon>
        <taxon>Cannabaceae</taxon>
        <taxon>Parasponia</taxon>
    </lineage>
</organism>
<evidence type="ECO:0000313" key="1">
    <source>
        <dbReference type="EMBL" id="PON74553.1"/>
    </source>
</evidence>
<gene>
    <name evidence="1" type="ORF">PanWU01x14_049600</name>
</gene>
<proteinExistence type="predicted"/>
<reference evidence="2" key="1">
    <citation type="submission" date="2016-06" db="EMBL/GenBank/DDBJ databases">
        <title>Parallel loss of symbiosis genes in relatives of nitrogen-fixing non-legume Parasponia.</title>
        <authorList>
            <person name="Van Velzen R."/>
            <person name="Holmer R."/>
            <person name="Bu F."/>
            <person name="Rutten L."/>
            <person name="Van Zeijl A."/>
            <person name="Liu W."/>
            <person name="Santuari L."/>
            <person name="Cao Q."/>
            <person name="Sharma T."/>
            <person name="Shen D."/>
            <person name="Roswanjaya Y."/>
            <person name="Wardhani T."/>
            <person name="Kalhor M.S."/>
            <person name="Jansen J."/>
            <person name="Van den Hoogen J."/>
            <person name="Gungor B."/>
            <person name="Hartog M."/>
            <person name="Hontelez J."/>
            <person name="Verver J."/>
            <person name="Yang W.-C."/>
            <person name="Schijlen E."/>
            <person name="Repin R."/>
            <person name="Schilthuizen M."/>
            <person name="Schranz E."/>
            <person name="Heidstra R."/>
            <person name="Miyata K."/>
            <person name="Fedorova E."/>
            <person name="Kohlen W."/>
            <person name="Bisseling T."/>
            <person name="Smit S."/>
            <person name="Geurts R."/>
        </authorList>
    </citation>
    <scope>NUCLEOTIDE SEQUENCE [LARGE SCALE GENOMIC DNA]</scope>
    <source>
        <strain evidence="2">cv. WU1-14</strain>
    </source>
</reference>
<dbReference type="AlphaFoldDB" id="A0A2P5DMP0"/>
<dbReference type="OrthoDB" id="10388160at2759"/>
<keyword evidence="2" id="KW-1185">Reference proteome</keyword>
<dbReference type="EMBL" id="JXTB01000028">
    <property type="protein sequence ID" value="PON74553.1"/>
    <property type="molecule type" value="Genomic_DNA"/>
</dbReference>
<protein>
    <submittedName>
        <fullName evidence="1">Uncharacterized protein</fullName>
    </submittedName>
</protein>
<comment type="caution">
    <text evidence="1">The sequence shown here is derived from an EMBL/GenBank/DDBJ whole genome shotgun (WGS) entry which is preliminary data.</text>
</comment>
<dbReference type="Proteomes" id="UP000237105">
    <property type="component" value="Unassembled WGS sequence"/>
</dbReference>